<evidence type="ECO:0000313" key="1">
    <source>
        <dbReference type="EMBL" id="KAK7280808.1"/>
    </source>
</evidence>
<evidence type="ECO:0000313" key="2">
    <source>
        <dbReference type="Proteomes" id="UP001359559"/>
    </source>
</evidence>
<sequence length="70" mass="8465">MVEVSPLSRPLRRFFLYHHHTHFNLFRFCLSLSFDCYHKLINILHPSLHIKKSMRCQLVKKKCEKDLGLI</sequence>
<reference evidence="1 2" key="1">
    <citation type="submission" date="2024-01" db="EMBL/GenBank/DDBJ databases">
        <title>The genomes of 5 underutilized Papilionoideae crops provide insights into root nodulation and disease resistance.</title>
        <authorList>
            <person name="Yuan L."/>
        </authorList>
    </citation>
    <scope>NUCLEOTIDE SEQUENCE [LARGE SCALE GENOMIC DNA]</scope>
    <source>
        <strain evidence="1">LY-2023</strain>
        <tissue evidence="1">Leaf</tissue>
    </source>
</reference>
<proteinExistence type="predicted"/>
<gene>
    <name evidence="1" type="ORF">RJT34_25875</name>
</gene>
<dbReference type="AlphaFoldDB" id="A0AAN9IH85"/>
<name>A0AAN9IH85_CLITE</name>
<keyword evidence="2" id="KW-1185">Reference proteome</keyword>
<protein>
    <submittedName>
        <fullName evidence="1">Uncharacterized protein</fullName>
    </submittedName>
</protein>
<accession>A0AAN9IH85</accession>
<dbReference type="EMBL" id="JAYKXN010000006">
    <property type="protein sequence ID" value="KAK7280808.1"/>
    <property type="molecule type" value="Genomic_DNA"/>
</dbReference>
<dbReference type="Proteomes" id="UP001359559">
    <property type="component" value="Unassembled WGS sequence"/>
</dbReference>
<organism evidence="1 2">
    <name type="scientific">Clitoria ternatea</name>
    <name type="common">Butterfly pea</name>
    <dbReference type="NCBI Taxonomy" id="43366"/>
    <lineage>
        <taxon>Eukaryota</taxon>
        <taxon>Viridiplantae</taxon>
        <taxon>Streptophyta</taxon>
        <taxon>Embryophyta</taxon>
        <taxon>Tracheophyta</taxon>
        <taxon>Spermatophyta</taxon>
        <taxon>Magnoliopsida</taxon>
        <taxon>eudicotyledons</taxon>
        <taxon>Gunneridae</taxon>
        <taxon>Pentapetalae</taxon>
        <taxon>rosids</taxon>
        <taxon>fabids</taxon>
        <taxon>Fabales</taxon>
        <taxon>Fabaceae</taxon>
        <taxon>Papilionoideae</taxon>
        <taxon>50 kb inversion clade</taxon>
        <taxon>NPAAA clade</taxon>
        <taxon>indigoferoid/millettioid clade</taxon>
        <taxon>Phaseoleae</taxon>
        <taxon>Clitoria</taxon>
    </lineage>
</organism>
<comment type="caution">
    <text evidence="1">The sequence shown here is derived from an EMBL/GenBank/DDBJ whole genome shotgun (WGS) entry which is preliminary data.</text>
</comment>